<keyword evidence="7" id="KW-0472">Membrane</keyword>
<sequence length="536" mass="59745">MKKLTICLLAVMALLGCKKSAPQQQDEPGANQTKSLTAANAISKSTSKKIFMHWMPWFETPDSKGAWGYHWKMNTQNPDVIVNGKRQIAAYAYPQTGPYASGDPDIIEYQLLLMKYSGVDGVMIDWPGTRVRYDYPDNLANSNSLIAKLNALGLQFSIVQEDRNWDAGQTSGANGDFIYMQNNYFNQSNYLKVNNVPVVLNFGPITFHQPAEWNQILTGLNPKPKVIPLYGNTNQVGANNAGGEFPWIYQDHPTVVNNYYAQAANFPISIGVVYPGFKSFYQAGGADGPTWQIAYNGTGTFSSLLDKALASSVGIIQFATWNDYGEGTMIEPTAEFGYGFLTTMQQKLGVSYGQHELEQIYRLYQYRKQYKGNSGIQQQLNQAFNYFAEQQVSNAESILNSIGGGTTPQPPAGTGITIKNKWLNTFLFEDNGQVKYGSSNTDARAKWSLEQVNGHTRIKNVSTGHYLNIEHLYSYAESSVIPDTFYSSYWVIEDSNGFKRIKSEWKGTYLNLENQSGFAQSTSINATAESSQWTLN</sequence>
<keyword evidence="3" id="KW-0378">Hydrolase</keyword>
<dbReference type="EMBL" id="JACHCE010000001">
    <property type="protein sequence ID" value="MBB5635123.1"/>
    <property type="molecule type" value="Genomic_DNA"/>
</dbReference>
<evidence type="ECO:0000256" key="3">
    <source>
        <dbReference type="ARBA" id="ARBA00022801"/>
    </source>
</evidence>
<comment type="caution">
    <text evidence="9">The sequence shown here is derived from an EMBL/GenBank/DDBJ whole genome shotgun (WGS) entry which is preliminary data.</text>
</comment>
<dbReference type="Gene3D" id="2.80.10.50">
    <property type="match status" value="1"/>
</dbReference>
<organism evidence="9 10">
    <name type="scientific">Pedobacter cryoconitis</name>
    <dbReference type="NCBI Taxonomy" id="188932"/>
    <lineage>
        <taxon>Bacteria</taxon>
        <taxon>Pseudomonadati</taxon>
        <taxon>Bacteroidota</taxon>
        <taxon>Sphingobacteriia</taxon>
        <taxon>Sphingobacteriales</taxon>
        <taxon>Sphingobacteriaceae</taxon>
        <taxon>Pedobacter</taxon>
    </lineage>
</organism>
<comment type="subcellular location">
    <subcellularLocation>
        <location evidence="1">Golgi apparatus membrane</location>
        <topology evidence="1">Single-pass type II membrane protein</topology>
    </subcellularLocation>
</comment>
<dbReference type="SUPFAM" id="SSF50370">
    <property type="entry name" value="Ricin B-like lectins"/>
    <property type="match status" value="1"/>
</dbReference>
<evidence type="ECO:0008006" key="11">
    <source>
        <dbReference type="Google" id="ProtNLM"/>
    </source>
</evidence>
<dbReference type="GO" id="GO:0004559">
    <property type="term" value="F:alpha-mannosidase activity"/>
    <property type="evidence" value="ECO:0007669"/>
    <property type="project" value="TreeGrafter"/>
</dbReference>
<accession>A0A7W9DXN5</accession>
<dbReference type="Proteomes" id="UP000537204">
    <property type="component" value="Unassembled WGS sequence"/>
</dbReference>
<dbReference type="InterPro" id="IPR035992">
    <property type="entry name" value="Ricin_B-like_lectins"/>
</dbReference>
<evidence type="ECO:0000256" key="7">
    <source>
        <dbReference type="ARBA" id="ARBA00023136"/>
    </source>
</evidence>
<name>A0A7W9DXN5_9SPHI</name>
<protein>
    <recommendedName>
        <fullName evidence="11">Endo-alpha-mannosidase</fullName>
    </recommendedName>
</protein>
<keyword evidence="5" id="KW-1133">Transmembrane helix</keyword>
<dbReference type="PANTHER" id="PTHR13572:SF4">
    <property type="entry name" value="RE57134P"/>
    <property type="match status" value="1"/>
</dbReference>
<evidence type="ECO:0000256" key="4">
    <source>
        <dbReference type="ARBA" id="ARBA00022968"/>
    </source>
</evidence>
<dbReference type="AlphaFoldDB" id="A0A7W9DXN5"/>
<dbReference type="InterPro" id="IPR026071">
    <property type="entry name" value="Glyco_Hydrolase_99"/>
</dbReference>
<dbReference type="Gene3D" id="3.20.20.80">
    <property type="entry name" value="Glycosidases"/>
    <property type="match status" value="1"/>
</dbReference>
<evidence type="ECO:0000256" key="6">
    <source>
        <dbReference type="ARBA" id="ARBA00023034"/>
    </source>
</evidence>
<evidence type="ECO:0000256" key="8">
    <source>
        <dbReference type="SAM" id="SignalP"/>
    </source>
</evidence>
<keyword evidence="2" id="KW-0812">Transmembrane</keyword>
<keyword evidence="8" id="KW-0732">Signal</keyword>
<keyword evidence="6" id="KW-0333">Golgi apparatus</keyword>
<reference evidence="9 10" key="1">
    <citation type="submission" date="2020-08" db="EMBL/GenBank/DDBJ databases">
        <title>Genomic Encyclopedia of Type Strains, Phase IV (KMG-V): Genome sequencing to study the core and pangenomes of soil and plant-associated prokaryotes.</title>
        <authorList>
            <person name="Whitman W."/>
        </authorList>
    </citation>
    <scope>NUCLEOTIDE SEQUENCE [LARGE SCALE GENOMIC DNA]</scope>
    <source>
        <strain evidence="9 10">S3M1</strain>
    </source>
</reference>
<proteinExistence type="predicted"/>
<dbReference type="PROSITE" id="PS51257">
    <property type="entry name" value="PROKAR_LIPOPROTEIN"/>
    <property type="match status" value="1"/>
</dbReference>
<dbReference type="CDD" id="cd23432">
    <property type="entry name" value="beta-trefoil_Ricin_EndoBetaGal-like"/>
    <property type="match status" value="1"/>
</dbReference>
<feature type="chain" id="PRO_5031450971" description="Endo-alpha-mannosidase" evidence="8">
    <location>
        <begin position="24"/>
        <end position="536"/>
    </location>
</feature>
<evidence type="ECO:0000313" key="10">
    <source>
        <dbReference type="Proteomes" id="UP000537204"/>
    </source>
</evidence>
<evidence type="ECO:0000256" key="5">
    <source>
        <dbReference type="ARBA" id="ARBA00022989"/>
    </source>
</evidence>
<evidence type="ECO:0000313" key="9">
    <source>
        <dbReference type="EMBL" id="MBB5635123.1"/>
    </source>
</evidence>
<dbReference type="PANTHER" id="PTHR13572">
    <property type="entry name" value="ENDO-ALPHA-1,2-MANNOSIDASE"/>
    <property type="match status" value="1"/>
</dbReference>
<evidence type="ECO:0000256" key="1">
    <source>
        <dbReference type="ARBA" id="ARBA00004323"/>
    </source>
</evidence>
<dbReference type="CDD" id="cd11575">
    <property type="entry name" value="GH99_GH71_like_3"/>
    <property type="match status" value="1"/>
</dbReference>
<evidence type="ECO:0000256" key="2">
    <source>
        <dbReference type="ARBA" id="ARBA00022692"/>
    </source>
</evidence>
<dbReference type="RefSeq" id="WP_183879493.1">
    <property type="nucleotide sequence ID" value="NZ_JACHCE010000001.1"/>
</dbReference>
<keyword evidence="4" id="KW-0735">Signal-anchor</keyword>
<feature type="signal peptide" evidence="8">
    <location>
        <begin position="1"/>
        <end position="23"/>
    </location>
</feature>
<gene>
    <name evidence="9" type="ORF">HDE68_001008</name>
</gene>